<gene>
    <name evidence="12 17" type="primary">lexA</name>
    <name evidence="17" type="ORF">GCM10011322_22950</name>
</gene>
<dbReference type="InterPro" id="IPR036390">
    <property type="entry name" value="WH_DNA-bd_sf"/>
</dbReference>
<keyword evidence="2 12" id="KW-0678">Repressor</keyword>
<dbReference type="AlphaFoldDB" id="A0A917V4I5"/>
<evidence type="ECO:0000256" key="12">
    <source>
        <dbReference type="HAMAP-Rule" id="MF_00015"/>
    </source>
</evidence>
<name>A0A917V4I5_9HYPH</name>
<dbReference type="InterPro" id="IPR006199">
    <property type="entry name" value="LexA_DNA-bd_dom"/>
</dbReference>
<feature type="region of interest" description="Disordered" evidence="14">
    <location>
        <begin position="16"/>
        <end position="42"/>
    </location>
</feature>
<reference evidence="17 18" key="1">
    <citation type="journal article" date="2014" name="Int. J. Syst. Evol. Microbiol.">
        <title>Complete genome sequence of Corynebacterium casei LMG S-19264T (=DSM 44701T), isolated from a smear-ripened cheese.</title>
        <authorList>
            <consortium name="US DOE Joint Genome Institute (JGI-PGF)"/>
            <person name="Walter F."/>
            <person name="Albersmeier A."/>
            <person name="Kalinowski J."/>
            <person name="Ruckert C."/>
        </authorList>
    </citation>
    <scope>NUCLEOTIDE SEQUENCE [LARGE SCALE GENOMIC DNA]</scope>
    <source>
        <strain evidence="17 18">CGMCC 1.9161</strain>
    </source>
</reference>
<dbReference type="NCBIfam" id="TIGR00498">
    <property type="entry name" value="lexA"/>
    <property type="match status" value="1"/>
</dbReference>
<proteinExistence type="inferred from homology"/>
<dbReference type="InterPro" id="IPR036388">
    <property type="entry name" value="WH-like_DNA-bd_sf"/>
</dbReference>
<evidence type="ECO:0000259" key="15">
    <source>
        <dbReference type="Pfam" id="PF00717"/>
    </source>
</evidence>
<evidence type="ECO:0000256" key="4">
    <source>
        <dbReference type="ARBA" id="ARBA00022763"/>
    </source>
</evidence>
<dbReference type="CDD" id="cd06529">
    <property type="entry name" value="S24_LexA-like"/>
    <property type="match status" value="1"/>
</dbReference>
<evidence type="ECO:0000256" key="6">
    <source>
        <dbReference type="ARBA" id="ARBA00022813"/>
    </source>
</evidence>
<keyword evidence="8 12" id="KW-0238">DNA-binding</keyword>
<dbReference type="Gene3D" id="1.10.10.10">
    <property type="entry name" value="Winged helix-like DNA-binding domain superfamily/Winged helix DNA-binding domain"/>
    <property type="match status" value="1"/>
</dbReference>
<dbReference type="Pfam" id="PF00717">
    <property type="entry name" value="Peptidase_S24"/>
    <property type="match status" value="1"/>
</dbReference>
<evidence type="ECO:0000259" key="16">
    <source>
        <dbReference type="Pfam" id="PF01726"/>
    </source>
</evidence>
<evidence type="ECO:0000256" key="9">
    <source>
        <dbReference type="ARBA" id="ARBA00023163"/>
    </source>
</evidence>
<evidence type="ECO:0000256" key="8">
    <source>
        <dbReference type="ARBA" id="ARBA00023125"/>
    </source>
</evidence>
<feature type="active site" description="For autocatalytic cleavage activity" evidence="12">
    <location>
        <position position="234"/>
    </location>
</feature>
<dbReference type="GO" id="GO:0009432">
    <property type="term" value="P:SOS response"/>
    <property type="evidence" value="ECO:0007669"/>
    <property type="project" value="UniProtKB-UniRule"/>
</dbReference>
<keyword evidence="4 12" id="KW-0227">DNA damage</keyword>
<evidence type="ECO:0000256" key="13">
    <source>
        <dbReference type="RuleBase" id="RU003991"/>
    </source>
</evidence>
<feature type="DNA-binding region" description="H-T-H motif" evidence="12">
    <location>
        <begin position="66"/>
        <end position="86"/>
    </location>
</feature>
<evidence type="ECO:0000256" key="11">
    <source>
        <dbReference type="ARBA" id="ARBA00023236"/>
    </source>
</evidence>
<feature type="domain" description="Peptidase S24/S26A/S26B/S26C" evidence="15">
    <location>
        <begin position="154"/>
        <end position="269"/>
    </location>
</feature>
<keyword evidence="7 12" id="KW-0805">Transcription regulation</keyword>
<dbReference type="FunFam" id="2.10.109.10:FF:000001">
    <property type="entry name" value="LexA repressor"/>
    <property type="match status" value="1"/>
</dbReference>
<dbReference type="GO" id="GO:0003677">
    <property type="term" value="F:DNA binding"/>
    <property type="evidence" value="ECO:0007669"/>
    <property type="project" value="UniProtKB-UniRule"/>
</dbReference>
<dbReference type="InterPro" id="IPR039418">
    <property type="entry name" value="LexA-like"/>
</dbReference>
<dbReference type="InterPro" id="IPR036286">
    <property type="entry name" value="LexA/Signal_pep-like_sf"/>
</dbReference>
<dbReference type="PANTHER" id="PTHR33516">
    <property type="entry name" value="LEXA REPRESSOR"/>
    <property type="match status" value="1"/>
</dbReference>
<keyword evidence="10 12" id="KW-0234">DNA repair</keyword>
<dbReference type="PANTHER" id="PTHR33516:SF2">
    <property type="entry name" value="LEXA REPRESSOR-RELATED"/>
    <property type="match status" value="1"/>
</dbReference>
<dbReference type="GO" id="GO:0006260">
    <property type="term" value="P:DNA replication"/>
    <property type="evidence" value="ECO:0007669"/>
    <property type="project" value="UniProtKB-UniRule"/>
</dbReference>
<dbReference type="GO" id="GO:0006508">
    <property type="term" value="P:proteolysis"/>
    <property type="evidence" value="ECO:0007669"/>
    <property type="project" value="InterPro"/>
</dbReference>
<dbReference type="SUPFAM" id="SSF46785">
    <property type="entry name" value="Winged helix' DNA-binding domain"/>
    <property type="match status" value="1"/>
</dbReference>
<dbReference type="InterPro" id="IPR015927">
    <property type="entry name" value="Peptidase_S24_S26A/B/C"/>
</dbReference>
<dbReference type="EC" id="3.4.21.88" evidence="12"/>
<keyword evidence="6 12" id="KW-0068">Autocatalytic cleavage</keyword>
<comment type="similarity">
    <text evidence="1 12 13">Belongs to the peptidase S24 family.</text>
</comment>
<evidence type="ECO:0000313" key="18">
    <source>
        <dbReference type="Proteomes" id="UP000600449"/>
    </source>
</evidence>
<keyword evidence="5 12" id="KW-0378">Hydrolase</keyword>
<dbReference type="InterPro" id="IPR006200">
    <property type="entry name" value="LexA"/>
</dbReference>
<dbReference type="GO" id="GO:0045892">
    <property type="term" value="P:negative regulation of DNA-templated transcription"/>
    <property type="evidence" value="ECO:0007669"/>
    <property type="project" value="UniProtKB-UniRule"/>
</dbReference>
<dbReference type="Pfam" id="PF01726">
    <property type="entry name" value="LexA_DNA_bind"/>
    <property type="match status" value="1"/>
</dbReference>
<keyword evidence="11 12" id="KW-0742">SOS response</keyword>
<dbReference type="Gene3D" id="2.10.109.10">
    <property type="entry name" value="Umud Fragment, subunit A"/>
    <property type="match status" value="1"/>
</dbReference>
<evidence type="ECO:0000256" key="3">
    <source>
        <dbReference type="ARBA" id="ARBA00022705"/>
    </source>
</evidence>
<dbReference type="InterPro" id="IPR006197">
    <property type="entry name" value="Peptidase_S24_LexA"/>
</dbReference>
<comment type="function">
    <text evidence="12">Represses a number of genes involved in the response to DNA damage (SOS response), including recA and lexA. In the presence of single-stranded DNA, RecA interacts with LexA causing an autocatalytic cleavage which disrupts the DNA-binding part of LexA, leading to derepression of the SOS regulon and eventually DNA repair.</text>
</comment>
<evidence type="ECO:0000256" key="1">
    <source>
        <dbReference type="ARBA" id="ARBA00007484"/>
    </source>
</evidence>
<evidence type="ECO:0000256" key="5">
    <source>
        <dbReference type="ARBA" id="ARBA00022801"/>
    </source>
</evidence>
<feature type="active site" description="For autocatalytic cleavage activity" evidence="12">
    <location>
        <position position="196"/>
    </location>
</feature>
<dbReference type="Proteomes" id="UP000600449">
    <property type="component" value="Unassembled WGS sequence"/>
</dbReference>
<keyword evidence="3 12" id="KW-0235">DNA replication</keyword>
<feature type="site" description="Cleavage; by autolysis" evidence="12">
    <location>
        <begin position="161"/>
        <end position="162"/>
    </location>
</feature>
<keyword evidence="9 12" id="KW-0804">Transcription</keyword>
<evidence type="ECO:0000256" key="7">
    <source>
        <dbReference type="ARBA" id="ARBA00023015"/>
    </source>
</evidence>
<comment type="subunit">
    <text evidence="12">Homodimer.</text>
</comment>
<accession>A0A917V4I5</accession>
<comment type="caution">
    <text evidence="17">The sequence shown here is derived from an EMBL/GenBank/DDBJ whole genome shotgun (WGS) entry which is preliminary data.</text>
</comment>
<dbReference type="GO" id="GO:0004252">
    <property type="term" value="F:serine-type endopeptidase activity"/>
    <property type="evidence" value="ECO:0007669"/>
    <property type="project" value="UniProtKB-UniRule"/>
</dbReference>
<dbReference type="SUPFAM" id="SSF51306">
    <property type="entry name" value="LexA/Signal peptidase"/>
    <property type="match status" value="1"/>
</dbReference>
<feature type="domain" description="LexA repressor DNA-binding" evidence="16">
    <location>
        <begin position="42"/>
        <end position="103"/>
    </location>
</feature>
<keyword evidence="18" id="KW-1185">Reference proteome</keyword>
<dbReference type="PRINTS" id="PR00726">
    <property type="entry name" value="LEXASERPTASE"/>
</dbReference>
<dbReference type="EMBL" id="BMMF01000006">
    <property type="protein sequence ID" value="GGK35506.1"/>
    <property type="molecule type" value="Genomic_DNA"/>
</dbReference>
<protein>
    <recommendedName>
        <fullName evidence="12">LexA repressor</fullName>
        <ecNumber evidence="12">3.4.21.88</ecNumber>
    </recommendedName>
</protein>
<evidence type="ECO:0000256" key="14">
    <source>
        <dbReference type="SAM" id="MobiDB-lite"/>
    </source>
</evidence>
<evidence type="ECO:0000256" key="2">
    <source>
        <dbReference type="ARBA" id="ARBA00022491"/>
    </source>
</evidence>
<sequence length="275" mass="29907">MGNGYKFLVCFPRHRRSDSRSESKGSQSADGAGGSETGTPMLTRKQHELLRFIHERVRETGVPPSFDEMKDALDLKSKSGIHRLITALEERGFIRRLPNRARALEVVRLPEGMGVTSARRFSPSVVEGGLAAKPKAAPPPAPVVADEERGIQIPVMGRIAAGVPISAIQSQSHSITVSPDLVASGEHFALEVRGDSMIEAGILDGDIVVVRKQDVANTGDIIVALIDDEEATLKRFRRRGSSIALEAANPAYETRVLGPDRVKIQGKLVSLFRRY</sequence>
<evidence type="ECO:0000256" key="10">
    <source>
        <dbReference type="ARBA" id="ARBA00023204"/>
    </source>
</evidence>
<dbReference type="InterPro" id="IPR050077">
    <property type="entry name" value="LexA_repressor"/>
</dbReference>
<comment type="catalytic activity">
    <reaction evidence="12">
        <text>Hydrolysis of Ala-|-Gly bond in repressor LexA.</text>
        <dbReference type="EC" id="3.4.21.88"/>
    </reaction>
</comment>
<organism evidence="17 18">
    <name type="scientific">Salinarimonas ramus</name>
    <dbReference type="NCBI Taxonomy" id="690164"/>
    <lineage>
        <taxon>Bacteria</taxon>
        <taxon>Pseudomonadati</taxon>
        <taxon>Pseudomonadota</taxon>
        <taxon>Alphaproteobacteria</taxon>
        <taxon>Hyphomicrobiales</taxon>
        <taxon>Salinarimonadaceae</taxon>
        <taxon>Salinarimonas</taxon>
    </lineage>
</organism>
<dbReference type="GO" id="GO:0006281">
    <property type="term" value="P:DNA repair"/>
    <property type="evidence" value="ECO:0007669"/>
    <property type="project" value="UniProtKB-UniRule"/>
</dbReference>
<evidence type="ECO:0000313" key="17">
    <source>
        <dbReference type="EMBL" id="GGK35506.1"/>
    </source>
</evidence>
<dbReference type="FunFam" id="1.10.10.10:FF:000102">
    <property type="entry name" value="LexA repressor"/>
    <property type="match status" value="1"/>
</dbReference>
<dbReference type="HAMAP" id="MF_00015">
    <property type="entry name" value="LexA"/>
    <property type="match status" value="1"/>
</dbReference>